<evidence type="ECO:0000259" key="8">
    <source>
        <dbReference type="Pfam" id="PF13579"/>
    </source>
</evidence>
<feature type="transmembrane region" description="Helical" evidence="6">
    <location>
        <begin position="479"/>
        <end position="501"/>
    </location>
</feature>
<organism evidence="9 10">
    <name type="scientific">Eiseniibacteriota bacterium</name>
    <dbReference type="NCBI Taxonomy" id="2212470"/>
    <lineage>
        <taxon>Bacteria</taxon>
        <taxon>Candidatus Eiseniibacteriota</taxon>
    </lineage>
</organism>
<dbReference type="EMBL" id="VBPB01000047">
    <property type="protein sequence ID" value="TMQ73719.1"/>
    <property type="molecule type" value="Genomic_DNA"/>
</dbReference>
<feature type="transmembrane region" description="Helical" evidence="6">
    <location>
        <begin position="507"/>
        <end position="529"/>
    </location>
</feature>
<feature type="transmembrane region" description="Helical" evidence="6">
    <location>
        <begin position="409"/>
        <end position="427"/>
    </location>
</feature>
<dbReference type="PANTHER" id="PTHR45947:SF3">
    <property type="entry name" value="SULFOQUINOVOSYL TRANSFERASE SQD2"/>
    <property type="match status" value="1"/>
</dbReference>
<comment type="caution">
    <text evidence="9">The sequence shown here is derived from an EMBL/GenBank/DDBJ whole genome shotgun (WGS) entry which is preliminary data.</text>
</comment>
<keyword evidence="2 6" id="KW-0812">Transmembrane</keyword>
<feature type="domain" description="Glycosyl transferase family 1" evidence="7">
    <location>
        <begin position="190"/>
        <end position="344"/>
    </location>
</feature>
<evidence type="ECO:0000256" key="2">
    <source>
        <dbReference type="ARBA" id="ARBA00022692"/>
    </source>
</evidence>
<dbReference type="InterPro" id="IPR002797">
    <property type="entry name" value="Polysacc_synth"/>
</dbReference>
<dbReference type="Pfam" id="PF00534">
    <property type="entry name" value="Glycos_transf_1"/>
    <property type="match status" value="1"/>
</dbReference>
<evidence type="ECO:0000256" key="4">
    <source>
        <dbReference type="ARBA" id="ARBA00023136"/>
    </source>
</evidence>
<dbReference type="GO" id="GO:0016020">
    <property type="term" value="C:membrane"/>
    <property type="evidence" value="ECO:0007669"/>
    <property type="project" value="UniProtKB-SubCell"/>
</dbReference>
<keyword evidence="4 6" id="KW-0472">Membrane</keyword>
<dbReference type="PANTHER" id="PTHR45947">
    <property type="entry name" value="SULFOQUINOVOSYL TRANSFERASE SQD2"/>
    <property type="match status" value="1"/>
</dbReference>
<sequence length="667" mass="71667">MSGRRVVDIINLSSSAWTLLRGRVLALRAAGYDNRILCMDGPYVARLRADGIPVHVIPLPRGLDPIRLVRSFVAILRYLRRNRIELVHTHCSIPGVVGRLAAACAGVPVVVHTVHGFHFHDRSQGVTSRLFVAIERWCASWTHLLLTQNRADLDRADRLHIGRPDRRRHIGNGIDLERFQPPAQRPPANGHARLTCVARLEPVKNHDLLLEAAAVLRRRGVPFRLRLAGDGPLRAHLSDRCRALGVVDEVEFLGYREDIPALLADTDVAVLTSRKEGMPRAVLEAMAMEVPVVATRVTGTREAVRHGRTGLLVEPEGAAGLAAALETMIQSPSLRAAMGAEARRAALRAYDERAIIEMLRRTYDELLNGRAPHPAARRTPRGVRDGHRGPAADAETAARRVGRNAFVRLGAQALSALINLAGMILLGNALDAAGYGVYAWYYAMIPLLASLADAGIGVVVMRGMARNPAAGRRWLGDALLIRVGVGLAMLALGAVALGASATGPSATLLGVVLVTALLDPSPDVALWALRAHERLDLEAALLLLSQGVWLGLVAAGVALHLEMASLLAAATVAFAVRLVVGAALVGRVVGRPRWSLRVARLLWLVRQGFPFGLAMASVVLYGRVGVLLLHAFGSAAQVAQFQVAYLLTQPFGFVATAVSIAVFPMLA</sequence>
<dbReference type="Proteomes" id="UP000319771">
    <property type="component" value="Unassembled WGS sequence"/>
</dbReference>
<dbReference type="InterPro" id="IPR028098">
    <property type="entry name" value="Glyco_trans_4-like_N"/>
</dbReference>
<evidence type="ECO:0000313" key="10">
    <source>
        <dbReference type="Proteomes" id="UP000319771"/>
    </source>
</evidence>
<dbReference type="CDD" id="cd03808">
    <property type="entry name" value="GT4_CapM-like"/>
    <property type="match status" value="1"/>
</dbReference>
<evidence type="ECO:0000313" key="9">
    <source>
        <dbReference type="EMBL" id="TMQ73719.1"/>
    </source>
</evidence>
<dbReference type="Pfam" id="PF13579">
    <property type="entry name" value="Glyco_trans_4_4"/>
    <property type="match status" value="1"/>
</dbReference>
<dbReference type="AlphaFoldDB" id="A0A538UDC4"/>
<evidence type="ECO:0000256" key="3">
    <source>
        <dbReference type="ARBA" id="ARBA00022989"/>
    </source>
</evidence>
<feature type="transmembrane region" description="Helical" evidence="6">
    <location>
        <begin position="567"/>
        <end position="590"/>
    </location>
</feature>
<feature type="transmembrane region" description="Helical" evidence="6">
    <location>
        <begin position="439"/>
        <end position="459"/>
    </location>
</feature>
<reference evidence="9 10" key="1">
    <citation type="journal article" date="2019" name="Nat. Microbiol.">
        <title>Mediterranean grassland soil C-N compound turnover is dependent on rainfall and depth, and is mediated by genomically divergent microorganisms.</title>
        <authorList>
            <person name="Diamond S."/>
            <person name="Andeer P.F."/>
            <person name="Li Z."/>
            <person name="Crits-Christoph A."/>
            <person name="Burstein D."/>
            <person name="Anantharaman K."/>
            <person name="Lane K.R."/>
            <person name="Thomas B.C."/>
            <person name="Pan C."/>
            <person name="Northen T.R."/>
            <person name="Banfield J.F."/>
        </authorList>
    </citation>
    <scope>NUCLEOTIDE SEQUENCE [LARGE SCALE GENOMIC DNA]</scope>
    <source>
        <strain evidence="9">WS_11</strain>
    </source>
</reference>
<dbReference type="InterPro" id="IPR001296">
    <property type="entry name" value="Glyco_trans_1"/>
</dbReference>
<evidence type="ECO:0000256" key="5">
    <source>
        <dbReference type="SAM" id="MobiDB-lite"/>
    </source>
</evidence>
<accession>A0A538UDC4</accession>
<feature type="domain" description="Glycosyltransferase subfamily 4-like N-terminal" evidence="8">
    <location>
        <begin position="25"/>
        <end position="173"/>
    </location>
</feature>
<evidence type="ECO:0000256" key="1">
    <source>
        <dbReference type="ARBA" id="ARBA00004141"/>
    </source>
</evidence>
<dbReference type="InterPro" id="IPR050194">
    <property type="entry name" value="Glycosyltransferase_grp1"/>
</dbReference>
<gene>
    <name evidence="9" type="ORF">E6K81_03195</name>
</gene>
<keyword evidence="9" id="KW-0808">Transferase</keyword>
<comment type="subcellular location">
    <subcellularLocation>
        <location evidence="1">Membrane</location>
        <topology evidence="1">Multi-pass membrane protein</topology>
    </subcellularLocation>
</comment>
<dbReference type="Pfam" id="PF01943">
    <property type="entry name" value="Polysacc_synt"/>
    <property type="match status" value="1"/>
</dbReference>
<dbReference type="Gene3D" id="3.40.50.2000">
    <property type="entry name" value="Glycogen Phosphorylase B"/>
    <property type="match status" value="2"/>
</dbReference>
<feature type="transmembrane region" description="Helical" evidence="6">
    <location>
        <begin position="541"/>
        <end position="561"/>
    </location>
</feature>
<feature type="transmembrane region" description="Helical" evidence="6">
    <location>
        <begin position="611"/>
        <end position="632"/>
    </location>
</feature>
<dbReference type="SUPFAM" id="SSF53756">
    <property type="entry name" value="UDP-Glycosyltransferase/glycogen phosphorylase"/>
    <property type="match status" value="1"/>
</dbReference>
<keyword evidence="3 6" id="KW-1133">Transmembrane helix</keyword>
<feature type="region of interest" description="Disordered" evidence="5">
    <location>
        <begin position="370"/>
        <end position="396"/>
    </location>
</feature>
<dbReference type="GO" id="GO:0016758">
    <property type="term" value="F:hexosyltransferase activity"/>
    <property type="evidence" value="ECO:0007669"/>
    <property type="project" value="TreeGrafter"/>
</dbReference>
<proteinExistence type="predicted"/>
<evidence type="ECO:0000256" key="6">
    <source>
        <dbReference type="SAM" id="Phobius"/>
    </source>
</evidence>
<feature type="non-terminal residue" evidence="9">
    <location>
        <position position="667"/>
    </location>
</feature>
<protein>
    <submittedName>
        <fullName evidence="9">Glycosyltransferase</fullName>
    </submittedName>
</protein>
<name>A0A538UDC4_UNCEI</name>
<feature type="transmembrane region" description="Helical" evidence="6">
    <location>
        <begin position="644"/>
        <end position="666"/>
    </location>
</feature>
<evidence type="ECO:0000259" key="7">
    <source>
        <dbReference type="Pfam" id="PF00534"/>
    </source>
</evidence>